<dbReference type="Pfam" id="PF12697">
    <property type="entry name" value="Abhydrolase_6"/>
    <property type="match status" value="1"/>
</dbReference>
<accession>S3DAW9</accession>
<dbReference type="eggNOG" id="ENOG502RUEZ">
    <property type="taxonomic scope" value="Eukaryota"/>
</dbReference>
<evidence type="ECO:0000256" key="2">
    <source>
        <dbReference type="SAM" id="SignalP"/>
    </source>
</evidence>
<feature type="chain" id="PRO_5004508029" evidence="2">
    <location>
        <begin position="21"/>
        <end position="374"/>
    </location>
</feature>
<dbReference type="SUPFAM" id="SSF53474">
    <property type="entry name" value="alpha/beta-Hydrolases"/>
    <property type="match status" value="1"/>
</dbReference>
<keyword evidence="1 4" id="KW-0378">Hydrolase</keyword>
<dbReference type="PANTHER" id="PTHR43798">
    <property type="entry name" value="MONOACYLGLYCEROL LIPASE"/>
    <property type="match status" value="1"/>
</dbReference>
<reference evidence="4 5" key="1">
    <citation type="journal article" date="2013" name="BMC Genomics">
        <title>Genomics-driven discovery of the pneumocandin biosynthetic gene cluster in the fungus Glarea lozoyensis.</title>
        <authorList>
            <person name="Chen L."/>
            <person name="Yue Q."/>
            <person name="Zhang X."/>
            <person name="Xiang M."/>
            <person name="Wang C."/>
            <person name="Li S."/>
            <person name="Che Y."/>
            <person name="Ortiz-Lopez F.J."/>
            <person name="Bills G.F."/>
            <person name="Liu X."/>
            <person name="An Z."/>
        </authorList>
    </citation>
    <scope>NUCLEOTIDE SEQUENCE [LARGE SCALE GENOMIC DNA]</scope>
    <source>
        <strain evidence="5">ATCC 20868 / MF5171</strain>
    </source>
</reference>
<dbReference type="AlphaFoldDB" id="S3DAW9"/>
<dbReference type="OrthoDB" id="190201at2759"/>
<dbReference type="InterPro" id="IPR000073">
    <property type="entry name" value="AB_hydrolase_1"/>
</dbReference>
<keyword evidence="2" id="KW-0732">Signal</keyword>
<dbReference type="Proteomes" id="UP000016922">
    <property type="component" value="Unassembled WGS sequence"/>
</dbReference>
<dbReference type="RefSeq" id="XP_008077696.1">
    <property type="nucleotide sequence ID" value="XM_008079505.1"/>
</dbReference>
<organism evidence="4 5">
    <name type="scientific">Glarea lozoyensis (strain ATCC 20868 / MF5171)</name>
    <dbReference type="NCBI Taxonomy" id="1116229"/>
    <lineage>
        <taxon>Eukaryota</taxon>
        <taxon>Fungi</taxon>
        <taxon>Dikarya</taxon>
        <taxon>Ascomycota</taxon>
        <taxon>Pezizomycotina</taxon>
        <taxon>Leotiomycetes</taxon>
        <taxon>Helotiales</taxon>
        <taxon>Helotiaceae</taxon>
        <taxon>Glarea</taxon>
    </lineage>
</organism>
<dbReference type="GO" id="GO:0016020">
    <property type="term" value="C:membrane"/>
    <property type="evidence" value="ECO:0007669"/>
    <property type="project" value="TreeGrafter"/>
</dbReference>
<dbReference type="OMA" id="WRPNFPG"/>
<dbReference type="GO" id="GO:0016787">
    <property type="term" value="F:hydrolase activity"/>
    <property type="evidence" value="ECO:0007669"/>
    <property type="project" value="UniProtKB-KW"/>
</dbReference>
<dbReference type="PANTHER" id="PTHR43798:SF31">
    <property type="entry name" value="AB HYDROLASE SUPERFAMILY PROTEIN YCLE"/>
    <property type="match status" value="1"/>
</dbReference>
<feature type="signal peptide" evidence="2">
    <location>
        <begin position="1"/>
        <end position="20"/>
    </location>
</feature>
<sequence length="374" mass="40985">MFHSYFLFVLLISALRNTAANPVRDLKTCREYTLPVDVTSINYIWGLPQLHTNYDAATFNSKLGRWDANVTLNPISGGAQVSASYQISGTFCAPVRGGNGIVLVATHGFGFDRSYWNPEIQPEKYSFVDHAISKGYSIFYYDRLGIGKSSSISGYVAQVSVQVAVLKQIVTQVKAGKLCATTKKVVLVGHSFGSVVSNVLLTSSPQLVDGVVLTGIGYDVPDTAVAFESWQPRLARLQNPRKWGSLDGGYMTWVDIWSNAMTFFKAPFYDTKVVEYAEANKQPFGLLEVVTLQITDRHSPNYTGPALIMSGEFDLVFCNGYCPPILNNKVKETFPVSKGLEVYSQPGSGHAINLSLNATGSFEVVTGFLKRHGL</sequence>
<evidence type="ECO:0000259" key="3">
    <source>
        <dbReference type="Pfam" id="PF12697"/>
    </source>
</evidence>
<evidence type="ECO:0000256" key="1">
    <source>
        <dbReference type="ARBA" id="ARBA00022801"/>
    </source>
</evidence>
<evidence type="ECO:0000313" key="5">
    <source>
        <dbReference type="Proteomes" id="UP000016922"/>
    </source>
</evidence>
<proteinExistence type="predicted"/>
<name>S3DAW9_GLAL2</name>
<keyword evidence="5" id="KW-1185">Reference proteome</keyword>
<dbReference type="GeneID" id="19470358"/>
<evidence type="ECO:0000313" key="4">
    <source>
        <dbReference type="EMBL" id="EPE35617.1"/>
    </source>
</evidence>
<dbReference type="KEGG" id="glz:GLAREA_11317"/>
<dbReference type="InterPro" id="IPR050266">
    <property type="entry name" value="AB_hydrolase_sf"/>
</dbReference>
<dbReference type="HOGENOM" id="CLU_034763_1_0_1"/>
<protein>
    <submittedName>
        <fullName evidence="4">Alpha/beta-Hydrolase</fullName>
    </submittedName>
</protein>
<gene>
    <name evidence="4" type="ORF">GLAREA_11317</name>
</gene>
<dbReference type="InterPro" id="IPR029058">
    <property type="entry name" value="AB_hydrolase_fold"/>
</dbReference>
<dbReference type="EMBL" id="KE145354">
    <property type="protein sequence ID" value="EPE35617.1"/>
    <property type="molecule type" value="Genomic_DNA"/>
</dbReference>
<feature type="domain" description="AB hydrolase-1" evidence="3">
    <location>
        <begin position="102"/>
        <end position="354"/>
    </location>
</feature>
<dbReference type="Gene3D" id="3.40.50.1820">
    <property type="entry name" value="alpha/beta hydrolase"/>
    <property type="match status" value="1"/>
</dbReference>